<name>A0ABS8N8A9_9CLOT</name>
<accession>A0ABS8N8A9</accession>
<protein>
    <submittedName>
        <fullName evidence="1">Uncharacterized protein</fullName>
    </submittedName>
</protein>
<evidence type="ECO:0000313" key="2">
    <source>
        <dbReference type="Proteomes" id="UP001165422"/>
    </source>
</evidence>
<gene>
    <name evidence="1" type="ORF">LN736_14335</name>
</gene>
<evidence type="ECO:0000313" key="1">
    <source>
        <dbReference type="EMBL" id="MCC9296037.1"/>
    </source>
</evidence>
<sequence length="89" mass="10287">MGVICKADYVIKNSSKNYYVKRGSKGIVSIVNGKIYVKLLKTEKGIEINKSSFVQRDFLDIKDFRAKWKIVKKNSIVILIYNQTLRKSN</sequence>
<reference evidence="1" key="1">
    <citation type="submission" date="2021-11" db="EMBL/GenBank/DDBJ databases">
        <authorList>
            <person name="Qingchun L."/>
            <person name="Dong Z."/>
            <person name="Zongwei Q."/>
            <person name="Jia Z."/>
            <person name="Duotao L."/>
        </authorList>
    </citation>
    <scope>NUCLEOTIDE SEQUENCE</scope>
    <source>
        <strain evidence="1">WLY-B-L2</strain>
    </source>
</reference>
<dbReference type="EMBL" id="JAJJPB010000022">
    <property type="protein sequence ID" value="MCC9296037.1"/>
    <property type="molecule type" value="Genomic_DNA"/>
</dbReference>
<proteinExistence type="predicted"/>
<keyword evidence="2" id="KW-1185">Reference proteome</keyword>
<organism evidence="1 2">
    <name type="scientific">Clostridium aromativorans</name>
    <dbReference type="NCBI Taxonomy" id="2836848"/>
    <lineage>
        <taxon>Bacteria</taxon>
        <taxon>Bacillati</taxon>
        <taxon>Bacillota</taxon>
        <taxon>Clostridia</taxon>
        <taxon>Eubacteriales</taxon>
        <taxon>Clostridiaceae</taxon>
        <taxon>Clostridium</taxon>
    </lineage>
</organism>
<comment type="caution">
    <text evidence="1">The sequence shown here is derived from an EMBL/GenBank/DDBJ whole genome shotgun (WGS) entry which is preliminary data.</text>
</comment>
<dbReference type="RefSeq" id="WP_179977663.1">
    <property type="nucleotide sequence ID" value="NZ_JAJJPB010000022.1"/>
</dbReference>
<dbReference type="Proteomes" id="UP001165422">
    <property type="component" value="Unassembled WGS sequence"/>
</dbReference>